<organism evidence="1 2">
    <name type="scientific">Exophiala sideris</name>
    <dbReference type="NCBI Taxonomy" id="1016849"/>
    <lineage>
        <taxon>Eukaryota</taxon>
        <taxon>Fungi</taxon>
        <taxon>Dikarya</taxon>
        <taxon>Ascomycota</taxon>
        <taxon>Pezizomycotina</taxon>
        <taxon>Eurotiomycetes</taxon>
        <taxon>Chaetothyriomycetidae</taxon>
        <taxon>Chaetothyriales</taxon>
        <taxon>Herpotrichiellaceae</taxon>
        <taxon>Exophiala</taxon>
    </lineage>
</organism>
<gene>
    <name evidence="1" type="ORF">LTR69_001207</name>
</gene>
<dbReference type="InterPro" id="IPR053157">
    <property type="entry name" value="Sterol_Uptake_Regulator"/>
</dbReference>
<name>A0ABR0JMK5_9EURO</name>
<sequence>MSDLELFHKFCTSTYTTFSDDAMIQIIWQHAIPKPAYSSVYVMHGIMAVSALQLAKSRLEMKEAFVSHARAHYARALNMARPAVANISAQNAAEVYAFSMITVVFALGSPRTAEDILFVENEGIADWLYLLRGILVIIGDFYETLHQGILGPMFLKGRTGHGIGTLLPP</sequence>
<reference evidence="1 2" key="1">
    <citation type="submission" date="2023-08" db="EMBL/GenBank/DDBJ databases">
        <title>Black Yeasts Isolated from many extreme environments.</title>
        <authorList>
            <person name="Coleine C."/>
            <person name="Stajich J.E."/>
            <person name="Selbmann L."/>
        </authorList>
    </citation>
    <scope>NUCLEOTIDE SEQUENCE [LARGE SCALE GENOMIC DNA]</scope>
    <source>
        <strain evidence="1 2">CCFEE 6328</strain>
    </source>
</reference>
<dbReference type="EMBL" id="JAVRRF010000002">
    <property type="protein sequence ID" value="KAK5067220.1"/>
    <property type="molecule type" value="Genomic_DNA"/>
</dbReference>
<dbReference type="Pfam" id="PF11951">
    <property type="entry name" value="Fungal_trans_2"/>
    <property type="match status" value="1"/>
</dbReference>
<dbReference type="PANTHER" id="PTHR47784">
    <property type="entry name" value="STEROL UPTAKE CONTROL PROTEIN 2"/>
    <property type="match status" value="1"/>
</dbReference>
<dbReference type="PANTHER" id="PTHR47784:SF5">
    <property type="entry name" value="STEROL UPTAKE CONTROL PROTEIN 2"/>
    <property type="match status" value="1"/>
</dbReference>
<keyword evidence="2" id="KW-1185">Reference proteome</keyword>
<protein>
    <recommendedName>
        <fullName evidence="3">Transcription factor domain-containing protein</fullName>
    </recommendedName>
</protein>
<accession>A0ABR0JMK5</accession>
<evidence type="ECO:0000313" key="2">
    <source>
        <dbReference type="Proteomes" id="UP001345691"/>
    </source>
</evidence>
<dbReference type="InterPro" id="IPR021858">
    <property type="entry name" value="Fun_TF"/>
</dbReference>
<comment type="caution">
    <text evidence="1">The sequence shown here is derived from an EMBL/GenBank/DDBJ whole genome shotgun (WGS) entry which is preliminary data.</text>
</comment>
<dbReference type="Proteomes" id="UP001345691">
    <property type="component" value="Unassembled WGS sequence"/>
</dbReference>
<proteinExistence type="predicted"/>
<evidence type="ECO:0000313" key="1">
    <source>
        <dbReference type="EMBL" id="KAK5067220.1"/>
    </source>
</evidence>
<evidence type="ECO:0008006" key="3">
    <source>
        <dbReference type="Google" id="ProtNLM"/>
    </source>
</evidence>